<dbReference type="InterPro" id="IPR029045">
    <property type="entry name" value="ClpP/crotonase-like_dom_sf"/>
</dbReference>
<organism evidence="11">
    <name type="scientific">Caldithrix abyssi</name>
    <dbReference type="NCBI Taxonomy" id="187145"/>
    <lineage>
        <taxon>Bacteria</taxon>
        <taxon>Pseudomonadati</taxon>
        <taxon>Calditrichota</taxon>
        <taxon>Calditrichia</taxon>
        <taxon>Calditrichales</taxon>
        <taxon>Calditrichaceae</taxon>
        <taxon>Caldithrix</taxon>
    </lineage>
</organism>
<feature type="site" description="Transition state stabilizer; via amide nitrogen" evidence="8">
    <location>
        <position position="944"/>
    </location>
</feature>
<feature type="active site" description="Nucleophile" evidence="7">
    <location>
        <position position="943"/>
    </location>
</feature>
<feature type="non-terminal residue" evidence="11">
    <location>
        <position position="1"/>
    </location>
</feature>
<dbReference type="SUPFAM" id="SSF50156">
    <property type="entry name" value="PDZ domain-like"/>
    <property type="match status" value="1"/>
</dbReference>
<dbReference type="InterPro" id="IPR015943">
    <property type="entry name" value="WD40/YVTN_repeat-like_dom_sf"/>
</dbReference>
<dbReference type="CDD" id="cd07562">
    <property type="entry name" value="Peptidase_S41_TRI"/>
    <property type="match status" value="1"/>
</dbReference>
<evidence type="ECO:0000256" key="2">
    <source>
        <dbReference type="ARBA" id="ARBA00008524"/>
    </source>
</evidence>
<feature type="active site" description="Charge relay system" evidence="7">
    <location>
        <position position="720"/>
    </location>
</feature>
<dbReference type="SUPFAM" id="SSF82171">
    <property type="entry name" value="DPP6 N-terminal domain-like"/>
    <property type="match status" value="1"/>
</dbReference>
<dbReference type="Pfam" id="PF14684">
    <property type="entry name" value="Tricorn_C1"/>
    <property type="match status" value="1"/>
</dbReference>
<dbReference type="GO" id="GO:0008236">
    <property type="term" value="F:serine-type peptidase activity"/>
    <property type="evidence" value="ECO:0007669"/>
    <property type="project" value="UniProtKB-KW"/>
</dbReference>
<comment type="similarity">
    <text evidence="2">Belongs to the peptidase S41B family.</text>
</comment>
<dbReference type="AlphaFoldDB" id="A0A7V5RQ65"/>
<dbReference type="Pfam" id="PF14685">
    <property type="entry name" value="PDZ_Tricorn"/>
    <property type="match status" value="1"/>
</dbReference>
<dbReference type="Gene3D" id="2.30.42.10">
    <property type="match status" value="1"/>
</dbReference>
<proteinExistence type="inferred from homology"/>
<dbReference type="PANTHER" id="PTHR43253">
    <property type="entry name" value="TRICORN PROTEASE HOMOLOG 2-RELATED"/>
    <property type="match status" value="1"/>
</dbReference>
<keyword evidence="4 11" id="KW-0645">Protease</keyword>
<evidence type="ECO:0000256" key="3">
    <source>
        <dbReference type="ARBA" id="ARBA00022490"/>
    </source>
</evidence>
<protein>
    <submittedName>
        <fullName evidence="11">Protease</fullName>
    </submittedName>
</protein>
<feature type="region of interest" description="Disordered" evidence="9">
    <location>
        <begin position="524"/>
        <end position="543"/>
    </location>
</feature>
<dbReference type="SMART" id="SM00245">
    <property type="entry name" value="TSPc"/>
    <property type="match status" value="1"/>
</dbReference>
<name>A0A7V5RQ65_CALAY</name>
<evidence type="ECO:0000256" key="1">
    <source>
        <dbReference type="ARBA" id="ARBA00004496"/>
    </source>
</evidence>
<keyword evidence="5" id="KW-0378">Hydrolase</keyword>
<feature type="compositionally biased region" description="Basic and acidic residues" evidence="9">
    <location>
        <begin position="534"/>
        <end position="543"/>
    </location>
</feature>
<feature type="domain" description="Tail specific protease" evidence="10">
    <location>
        <begin position="820"/>
        <end position="1013"/>
    </location>
</feature>
<dbReference type="Gene3D" id="3.30.750.44">
    <property type="match status" value="1"/>
</dbReference>
<dbReference type="InterPro" id="IPR005151">
    <property type="entry name" value="Tail-specific_protease"/>
</dbReference>
<keyword evidence="6" id="KW-0720">Serine protease</keyword>
<evidence type="ECO:0000256" key="6">
    <source>
        <dbReference type="ARBA" id="ARBA00022825"/>
    </source>
</evidence>
<evidence type="ECO:0000313" key="11">
    <source>
        <dbReference type="EMBL" id="HHM02741.1"/>
    </source>
</evidence>
<gene>
    <name evidence="11" type="ORF">ENJ15_06970</name>
</gene>
<evidence type="ECO:0000256" key="7">
    <source>
        <dbReference type="PIRSR" id="PIRSR036421-1"/>
    </source>
</evidence>
<dbReference type="SUPFAM" id="SSF69304">
    <property type="entry name" value="Tricorn protease N-terminal domain"/>
    <property type="match status" value="1"/>
</dbReference>
<accession>A0A7V5RQ65</accession>
<evidence type="ECO:0000259" key="10">
    <source>
        <dbReference type="SMART" id="SM00245"/>
    </source>
</evidence>
<comment type="subcellular location">
    <subcellularLocation>
        <location evidence="1">Cytoplasm</location>
    </subcellularLocation>
</comment>
<dbReference type="InterPro" id="IPR029414">
    <property type="entry name" value="Tricorn_PDZ"/>
</dbReference>
<evidence type="ECO:0000256" key="8">
    <source>
        <dbReference type="PIRSR" id="PIRSR036421-3"/>
    </source>
</evidence>
<sequence>DEMRLLRFPAIHGQQIVFTFAGDLYTVNANGGTARKLTNHDGFEMFARFSPDGKTLAFTAQYDGNTEVYTMPAQGGVPTRLTFTATLGRDDVADRMGPNNIVMGWKNDGSQIAFRSRMRSFNSFNGSLYLVNLKGELPEQIPVVRGGFLSFSPDDSKMAYNRVFREFRTWKRYRGGMADDIWIFDFNTHKLRNVTENPAQDIIPMWIGDNIYFLSDRDKRMNLYVYNLNEKKTRQLTHYTEFDIKFPSNDKRFIVYENGGYIYKFDTQSEKAEKVTIRIAEDFLSARPELKNVSKTIANYEISPDGKRALFGARGDVFTVPAKEGITRNLTQSPAVHERASKWSPDGKWVAYISDKSGEDEIYIQAQDGLSPPVRITKNGDTYKYNLYWSPDSKKLLWADRRQRLRYVDIHTKKITEVRQAKAWEIRQYAWSPDSRYITYALPEAEVMNRIYIYSLKSKKSIPVTDGWYSSGNPHFSADGKYLFFTSNRDFNPVYSQTEWNHAYTDMSRVYLITLSGKTASPFAPQNDEVSLGKPKDDRKKESGSIKVTIDFNGITGRIVGLPVKASNYFSLGSVKGKVFYQRHGRGDEKTHLLVYNLKDKKETDLGAVDGYEISADGKKMLVSASGVYAIMDLPSAPVKMDKKLNLSEMQVWVNKKLEWTQIFNEAWRQMREFFYAPNMHGVDWKAVHDKYAQLLPYVKHRNDLTYILGEMVGELNVGHAYVGGGDRPMPRRIKMGLLGAQIARDKSGYYKITRILKGQNWNKTTRSPLTEIGVNAHEGDLILAVNGKSTKEMNNLFTALQNTAGREVTLKLNNAPVLKGARDVIVRPIADEAALYYYNWVQENIEKVNKATGGKVGYVHIPDMGVHGLNEFVKYFYPQLRKKALIVDVRGNGGGNVSPMIIERLRREAVMIDIARNSIPETDPGQMIYGPMIALADEFSASDGDIFTYRFKAHKLGKVVGKRTWGGVVGIRGSLPFVDGGSLHKPEFSRYDLRGKQWIMEGVGVEPDIFVDNDPYKEYMGEDQQLNRAIE</sequence>
<dbReference type="EMBL" id="DRLI01000265">
    <property type="protein sequence ID" value="HHM02741.1"/>
    <property type="molecule type" value="Genomic_DNA"/>
</dbReference>
<feature type="non-terminal residue" evidence="11">
    <location>
        <position position="1032"/>
    </location>
</feature>
<dbReference type="GO" id="GO:0006508">
    <property type="term" value="P:proteolysis"/>
    <property type="evidence" value="ECO:0007669"/>
    <property type="project" value="UniProtKB-KW"/>
</dbReference>
<dbReference type="Gene3D" id="3.90.226.10">
    <property type="entry name" value="2-enoyl-CoA Hydratase, Chain A, domain 1"/>
    <property type="match status" value="1"/>
</dbReference>
<dbReference type="Gene3D" id="2.120.10.60">
    <property type="entry name" value="Tricorn protease N-terminal domain"/>
    <property type="match status" value="1"/>
</dbReference>
<dbReference type="GO" id="GO:0005737">
    <property type="term" value="C:cytoplasm"/>
    <property type="evidence" value="ECO:0007669"/>
    <property type="project" value="UniProtKB-SubCell"/>
</dbReference>
<dbReference type="PIRSF" id="PIRSF036421">
    <property type="entry name" value="Tricorn_protease"/>
    <property type="match status" value="1"/>
</dbReference>
<dbReference type="SUPFAM" id="SSF52096">
    <property type="entry name" value="ClpP/crotonase"/>
    <property type="match status" value="1"/>
</dbReference>
<feature type="active site" description="Charge relay system" evidence="7">
    <location>
        <position position="1002"/>
    </location>
</feature>
<dbReference type="Pfam" id="PF26550">
    <property type="entry name" value="Tricorn_2nd"/>
    <property type="match status" value="1"/>
</dbReference>
<reference evidence="11" key="1">
    <citation type="journal article" date="2020" name="mSystems">
        <title>Genome- and Community-Level Interaction Insights into Carbon Utilization and Element Cycling Functions of Hydrothermarchaeota in Hydrothermal Sediment.</title>
        <authorList>
            <person name="Zhou Z."/>
            <person name="Liu Y."/>
            <person name="Xu W."/>
            <person name="Pan J."/>
            <person name="Luo Z.H."/>
            <person name="Li M."/>
        </authorList>
    </citation>
    <scope>NUCLEOTIDE SEQUENCE [LARGE SCALE GENOMIC DNA]</scope>
    <source>
        <strain evidence="11">HyVt-460</strain>
    </source>
</reference>
<evidence type="ECO:0000256" key="4">
    <source>
        <dbReference type="ARBA" id="ARBA00022670"/>
    </source>
</evidence>
<comment type="caution">
    <text evidence="11">The sequence shown here is derived from an EMBL/GenBank/DDBJ whole genome shotgun (WGS) entry which is preliminary data.</text>
</comment>
<dbReference type="Proteomes" id="UP000885771">
    <property type="component" value="Unassembled WGS sequence"/>
</dbReference>
<dbReference type="Pfam" id="PF26549">
    <property type="entry name" value="Tricorn_N"/>
    <property type="match status" value="1"/>
</dbReference>
<keyword evidence="3" id="KW-0963">Cytoplasm</keyword>
<evidence type="ECO:0000256" key="5">
    <source>
        <dbReference type="ARBA" id="ARBA00022801"/>
    </source>
</evidence>
<evidence type="ECO:0000256" key="9">
    <source>
        <dbReference type="SAM" id="MobiDB-lite"/>
    </source>
</evidence>
<dbReference type="InterPro" id="IPR012393">
    <property type="entry name" value="Tricorn_protease"/>
</dbReference>
<dbReference type="InterPro" id="IPR036034">
    <property type="entry name" value="PDZ_sf"/>
</dbReference>
<dbReference type="PANTHER" id="PTHR43253:SF1">
    <property type="entry name" value="TRICORN PROTEASE HOMOLOG 2-RELATED"/>
    <property type="match status" value="1"/>
</dbReference>
<dbReference type="Gene3D" id="2.130.10.10">
    <property type="entry name" value="YVTN repeat-like/Quinoprotein amine dehydrogenase"/>
    <property type="match status" value="1"/>
</dbReference>
<dbReference type="Pfam" id="PF03572">
    <property type="entry name" value="Peptidase_S41"/>
    <property type="match status" value="1"/>
</dbReference>
<dbReference type="InterPro" id="IPR028204">
    <property type="entry name" value="Tricorn_C1"/>
</dbReference>